<organism evidence="2">
    <name type="scientific">Diadromus collaris</name>
    <dbReference type="NCBI Taxonomy" id="7421"/>
    <lineage>
        <taxon>Eukaryota</taxon>
        <taxon>Metazoa</taxon>
        <taxon>Ecdysozoa</taxon>
        <taxon>Arthropoda</taxon>
        <taxon>Hexapoda</taxon>
        <taxon>Insecta</taxon>
        <taxon>Pterygota</taxon>
        <taxon>Neoptera</taxon>
        <taxon>Endopterygota</taxon>
        <taxon>Hymenoptera</taxon>
        <taxon>Apocrita</taxon>
        <taxon>Ichneumonoidea</taxon>
        <taxon>Ichneumonidae</taxon>
        <taxon>Ichneumoninae</taxon>
        <taxon>Diadromus</taxon>
    </lineage>
</organism>
<reference evidence="2" key="1">
    <citation type="journal article" date="2013" name="Mitochondrial DNA">
        <title>The mitochondrial genome of Diadromus collaris (Hymenoptera: Ichneumonidae).</title>
        <authorList>
            <person name="Li Q."/>
            <person name="Wei S.J."/>
            <person name="Shi M."/>
            <person name="Chen X.X."/>
        </authorList>
    </citation>
    <scope>NUCLEOTIDE SEQUENCE</scope>
</reference>
<proteinExistence type="predicted"/>
<geneLocation type="mitochondrion" evidence="2"/>
<keyword evidence="1" id="KW-0472">Membrane</keyword>
<sequence>MPQMAPYNWLLLFLLFNMIMMFILSFNNYMIMFNLNKNIFKYKNLYSWKW</sequence>
<keyword evidence="1" id="KW-1133">Transmembrane helix</keyword>
<evidence type="ECO:0000313" key="2">
    <source>
        <dbReference type="EMBL" id="AFN27595.1"/>
    </source>
</evidence>
<feature type="transmembrane region" description="Helical" evidence="1">
    <location>
        <begin position="6"/>
        <end position="31"/>
    </location>
</feature>
<keyword evidence="1" id="KW-0812">Transmembrane</keyword>
<keyword evidence="2" id="KW-0496">Mitochondrion</keyword>
<dbReference type="AlphaFoldDB" id="U5HTG3"/>
<protein>
    <submittedName>
        <fullName evidence="2">ATP synthase F0 subunit 8</fullName>
    </submittedName>
</protein>
<gene>
    <name evidence="2" type="primary">ATP8</name>
</gene>
<name>U5HTG3_9HYME</name>
<accession>U5HTG3</accession>
<evidence type="ECO:0000256" key="1">
    <source>
        <dbReference type="SAM" id="Phobius"/>
    </source>
</evidence>
<dbReference type="EMBL" id="JX131613">
    <property type="protein sequence ID" value="AFN27595.1"/>
    <property type="molecule type" value="Genomic_DNA"/>
</dbReference>